<feature type="transmembrane region" description="Helical" evidence="7">
    <location>
        <begin position="167"/>
        <end position="188"/>
    </location>
</feature>
<evidence type="ECO:0000313" key="10">
    <source>
        <dbReference type="Proteomes" id="UP000184301"/>
    </source>
</evidence>
<organism evidence="9 10">
    <name type="scientific">Hespellia stercorisuis DSM 15480</name>
    <dbReference type="NCBI Taxonomy" id="1121950"/>
    <lineage>
        <taxon>Bacteria</taxon>
        <taxon>Bacillati</taxon>
        <taxon>Bacillota</taxon>
        <taxon>Clostridia</taxon>
        <taxon>Lachnospirales</taxon>
        <taxon>Lachnospiraceae</taxon>
        <taxon>Hespellia</taxon>
    </lineage>
</organism>
<dbReference type="GO" id="GO:0055085">
    <property type="term" value="P:transmembrane transport"/>
    <property type="evidence" value="ECO:0007669"/>
    <property type="project" value="InterPro"/>
</dbReference>
<evidence type="ECO:0000256" key="4">
    <source>
        <dbReference type="ARBA" id="ARBA00022692"/>
    </source>
</evidence>
<evidence type="ECO:0000256" key="2">
    <source>
        <dbReference type="ARBA" id="ARBA00022448"/>
    </source>
</evidence>
<sequence length="354" mass="39094">MKTKKPMAIGLLILGIVSILLALYLDVTNLQLSYNLTAKTSFSINGMLLIIGALLVIVGMYTFPTRKHKKIINILFLFPLLFSFAVTVLVPFGFGIFYSMTDWNGIDFNKFVGIANYVTMFKSADYLYSLLITVIFTVVNMILVNFAAFALALLCTSKVKGKSFYQAAYFLPNLIGGIVLGYVWQFIFNKVFTTVIAGSDSMLTDPNLAMVAILIVSTWQYAGYIMMIYLTGLTSVPKDVLEAANVDGANSWTTLLKIKVPMIANTFTICIFLTLVNSFKQFDLNLAITNGAPARVLGEKIIQSTEFLALNIYNTAIGKNQYALGQTKAVVFFVILAAVSLTQVSISKKREVEM</sequence>
<protein>
    <submittedName>
        <fullName evidence="9">Raffinose/stachyose/melibiose transport system permease protein</fullName>
    </submittedName>
</protein>
<dbReference type="PANTHER" id="PTHR30193:SF41">
    <property type="entry name" value="DIACETYLCHITOBIOSE UPTAKE SYSTEM PERMEASE PROTEIN NGCF"/>
    <property type="match status" value="1"/>
</dbReference>
<dbReference type="Gene3D" id="1.10.3720.10">
    <property type="entry name" value="MetI-like"/>
    <property type="match status" value="1"/>
</dbReference>
<feature type="transmembrane region" description="Helical" evidence="7">
    <location>
        <begin position="329"/>
        <end position="346"/>
    </location>
</feature>
<keyword evidence="5 7" id="KW-1133">Transmembrane helix</keyword>
<dbReference type="PROSITE" id="PS50928">
    <property type="entry name" value="ABC_TM1"/>
    <property type="match status" value="1"/>
</dbReference>
<feature type="transmembrane region" description="Helical" evidence="7">
    <location>
        <begin position="208"/>
        <end position="230"/>
    </location>
</feature>
<dbReference type="InterPro" id="IPR035906">
    <property type="entry name" value="MetI-like_sf"/>
</dbReference>
<keyword evidence="3" id="KW-1003">Cell membrane</keyword>
<dbReference type="GO" id="GO:0005886">
    <property type="term" value="C:plasma membrane"/>
    <property type="evidence" value="ECO:0007669"/>
    <property type="project" value="UniProtKB-SubCell"/>
</dbReference>
<keyword evidence="10" id="KW-1185">Reference proteome</keyword>
<proteinExistence type="inferred from homology"/>
<dbReference type="SUPFAM" id="SSF161098">
    <property type="entry name" value="MetI-like"/>
    <property type="match status" value="1"/>
</dbReference>
<feature type="transmembrane region" description="Helical" evidence="7">
    <location>
        <begin position="75"/>
        <end position="98"/>
    </location>
</feature>
<dbReference type="RefSeq" id="WP_073109405.1">
    <property type="nucleotide sequence ID" value="NZ_FQZY01000025.1"/>
</dbReference>
<evidence type="ECO:0000256" key="3">
    <source>
        <dbReference type="ARBA" id="ARBA00022475"/>
    </source>
</evidence>
<dbReference type="InterPro" id="IPR051393">
    <property type="entry name" value="ABC_transporter_permease"/>
</dbReference>
<dbReference type="EMBL" id="FQZY01000025">
    <property type="protein sequence ID" value="SHK00459.1"/>
    <property type="molecule type" value="Genomic_DNA"/>
</dbReference>
<evidence type="ECO:0000256" key="5">
    <source>
        <dbReference type="ARBA" id="ARBA00022989"/>
    </source>
</evidence>
<accession>A0A1M6NXJ0</accession>
<keyword evidence="2 7" id="KW-0813">Transport</keyword>
<dbReference type="STRING" id="1121950.SAMN02745243_01958"/>
<comment type="subcellular location">
    <subcellularLocation>
        <location evidence="1 7">Cell membrane</location>
        <topology evidence="1 7">Multi-pass membrane protein</topology>
    </subcellularLocation>
</comment>
<comment type="similarity">
    <text evidence="7">Belongs to the binding-protein-dependent transport system permease family.</text>
</comment>
<feature type="transmembrane region" description="Helical" evidence="7">
    <location>
        <begin position="7"/>
        <end position="24"/>
    </location>
</feature>
<keyword evidence="4 7" id="KW-0812">Transmembrane</keyword>
<feature type="domain" description="ABC transmembrane type-1" evidence="8">
    <location>
        <begin position="126"/>
        <end position="343"/>
    </location>
</feature>
<dbReference type="Proteomes" id="UP000184301">
    <property type="component" value="Unassembled WGS sequence"/>
</dbReference>
<evidence type="ECO:0000256" key="1">
    <source>
        <dbReference type="ARBA" id="ARBA00004651"/>
    </source>
</evidence>
<keyword evidence="6 7" id="KW-0472">Membrane</keyword>
<evidence type="ECO:0000256" key="7">
    <source>
        <dbReference type="RuleBase" id="RU363032"/>
    </source>
</evidence>
<name>A0A1M6NXJ0_9FIRM</name>
<gene>
    <name evidence="9" type="ORF">SAMN02745243_01958</name>
</gene>
<evidence type="ECO:0000256" key="6">
    <source>
        <dbReference type="ARBA" id="ARBA00023136"/>
    </source>
</evidence>
<evidence type="ECO:0000259" key="8">
    <source>
        <dbReference type="PROSITE" id="PS50928"/>
    </source>
</evidence>
<dbReference type="AlphaFoldDB" id="A0A1M6NXJ0"/>
<evidence type="ECO:0000313" key="9">
    <source>
        <dbReference type="EMBL" id="SHK00459.1"/>
    </source>
</evidence>
<dbReference type="PANTHER" id="PTHR30193">
    <property type="entry name" value="ABC TRANSPORTER PERMEASE PROTEIN"/>
    <property type="match status" value="1"/>
</dbReference>
<feature type="transmembrane region" description="Helical" evidence="7">
    <location>
        <begin position="44"/>
        <end position="63"/>
    </location>
</feature>
<dbReference type="Pfam" id="PF00528">
    <property type="entry name" value="BPD_transp_1"/>
    <property type="match status" value="1"/>
</dbReference>
<dbReference type="OrthoDB" id="9786413at2"/>
<feature type="transmembrane region" description="Helical" evidence="7">
    <location>
        <begin position="126"/>
        <end position="155"/>
    </location>
</feature>
<dbReference type="CDD" id="cd06261">
    <property type="entry name" value="TM_PBP2"/>
    <property type="match status" value="1"/>
</dbReference>
<reference evidence="9 10" key="1">
    <citation type="submission" date="2016-11" db="EMBL/GenBank/DDBJ databases">
        <authorList>
            <person name="Jaros S."/>
            <person name="Januszkiewicz K."/>
            <person name="Wedrychowicz H."/>
        </authorList>
    </citation>
    <scope>NUCLEOTIDE SEQUENCE [LARGE SCALE GENOMIC DNA]</scope>
    <source>
        <strain evidence="9 10">DSM 15480</strain>
    </source>
</reference>
<dbReference type="InterPro" id="IPR000515">
    <property type="entry name" value="MetI-like"/>
</dbReference>